<evidence type="ECO:0000313" key="2">
    <source>
        <dbReference type="EMBL" id="MCT7318489.1"/>
    </source>
</evidence>
<comment type="caution">
    <text evidence="2">The sequence shown here is derived from an EMBL/GenBank/DDBJ whole genome shotgun (WGS) entry which is preliminary data.</text>
</comment>
<dbReference type="GO" id="GO:0016301">
    <property type="term" value="F:kinase activity"/>
    <property type="evidence" value="ECO:0007669"/>
    <property type="project" value="UniProtKB-KW"/>
</dbReference>
<organism evidence="2 3">
    <name type="scientific">Ralstonia mojiangensis</name>
    <dbReference type="NCBI Taxonomy" id="2953895"/>
    <lineage>
        <taxon>Bacteria</taxon>
        <taxon>Pseudomonadati</taxon>
        <taxon>Pseudomonadota</taxon>
        <taxon>Betaproteobacteria</taxon>
        <taxon>Burkholderiales</taxon>
        <taxon>Burkholderiaceae</taxon>
        <taxon>Ralstonia</taxon>
    </lineage>
</organism>
<accession>A0AAE3I6E4</accession>
<dbReference type="Proteomes" id="UP001164374">
    <property type="component" value="Unassembled WGS sequence"/>
</dbReference>
<feature type="region of interest" description="Disordered" evidence="1">
    <location>
        <begin position="1"/>
        <end position="36"/>
    </location>
</feature>
<dbReference type="EMBL" id="JAOCQJ010000006">
    <property type="protein sequence ID" value="MCT7318489.1"/>
    <property type="molecule type" value="Genomic_DNA"/>
</dbReference>
<feature type="compositionally biased region" description="Low complexity" evidence="1">
    <location>
        <begin position="9"/>
        <end position="22"/>
    </location>
</feature>
<keyword evidence="2" id="KW-0808">Transferase</keyword>
<name>A0AAE3I6E4_9RALS</name>
<keyword evidence="2" id="KW-0418">Kinase</keyword>
<dbReference type="RefSeq" id="WP_260773017.1">
    <property type="nucleotide sequence ID" value="NZ_JAOCQH010000003.1"/>
</dbReference>
<reference evidence="2" key="1">
    <citation type="journal article" date="2023" name="Front. Microbiol.">
        <title>Ralstonia chuxiongensis sp. nov., Ralstonia mojiangensis sp. nov., and Ralstonia soli sp. nov., isolated from tobacco fields, are three novel species in the family Burkholderiaceae.</title>
        <authorList>
            <person name="Lu C.H."/>
            <person name="Zhang Y.Y."/>
            <person name="Jiang N."/>
            <person name="Chen W."/>
            <person name="Shao X."/>
            <person name="Zhao Z.M."/>
            <person name="Lu W.L."/>
            <person name="Hu X."/>
            <person name="Xi Y.X."/>
            <person name="Zou S.Y."/>
            <person name="Wei Q.J."/>
            <person name="Lin Z.L."/>
            <person name="Gong L."/>
            <person name="Gai X.T."/>
            <person name="Zhang L.Q."/>
            <person name="Li J.Y."/>
            <person name="Jin Y."/>
            <person name="Xia Z.Y."/>
        </authorList>
    </citation>
    <scope>NUCLEOTIDE SEQUENCE</scope>
    <source>
        <strain evidence="2">22TCCZM01-4</strain>
    </source>
</reference>
<protein>
    <submittedName>
        <fullName evidence="2">Serine kinase/phosphatase</fullName>
    </submittedName>
</protein>
<proteinExistence type="predicted"/>
<evidence type="ECO:0000256" key="1">
    <source>
        <dbReference type="SAM" id="MobiDB-lite"/>
    </source>
</evidence>
<reference evidence="2" key="2">
    <citation type="submission" date="2023-02" db="EMBL/GenBank/DDBJ databases">
        <authorList>
            <person name="Lu C.-H."/>
        </authorList>
    </citation>
    <scope>NUCLEOTIDE SEQUENCE</scope>
    <source>
        <strain evidence="2">22TCCZM01-4</strain>
    </source>
</reference>
<gene>
    <name evidence="2" type="ORF">N5I87_20915</name>
</gene>
<evidence type="ECO:0000313" key="3">
    <source>
        <dbReference type="Proteomes" id="UP001164374"/>
    </source>
</evidence>
<sequence>MTPIHRNVSAAAATPAQDPSASHRAHGHTGAHATGTLHAVVSAGAEDMLNTAHLEDELNRTQAFAKLMEAGPKAAKDLLV</sequence>
<dbReference type="AlphaFoldDB" id="A0AAE3I6E4"/>